<comment type="catalytic activity">
    <reaction evidence="1">
        <text>L-tryptophan + O2 = N-formyl-L-kynurenine</text>
        <dbReference type="Rhea" id="RHEA:24536"/>
        <dbReference type="ChEBI" id="CHEBI:15379"/>
        <dbReference type="ChEBI" id="CHEBI:57912"/>
        <dbReference type="ChEBI" id="CHEBI:58629"/>
        <dbReference type="EC" id="1.13.11.11"/>
    </reaction>
</comment>
<evidence type="ECO:0000313" key="3">
    <source>
        <dbReference type="Proteomes" id="UP000019141"/>
    </source>
</evidence>
<name>W4LNW1_ENTF1</name>
<dbReference type="GO" id="GO:0019441">
    <property type="term" value="P:L-tryptophan catabolic process to kynurenine"/>
    <property type="evidence" value="ECO:0007669"/>
    <property type="project" value="UniProtKB-UniRule"/>
</dbReference>
<comment type="caution">
    <text evidence="2">The sequence shown here is derived from an EMBL/GenBank/DDBJ whole genome shotgun (WGS) entry which is preliminary data.</text>
</comment>
<feature type="binding site" description="axial binding residue" evidence="1">
    <location>
        <position position="306"/>
    </location>
    <ligand>
        <name>heme</name>
        <dbReference type="ChEBI" id="CHEBI:30413"/>
    </ligand>
    <ligandPart>
        <name>Fe</name>
        <dbReference type="ChEBI" id="CHEBI:18248"/>
    </ligandPart>
</feature>
<dbReference type="HOGENOM" id="CLU_045599_1_1_7"/>
<keyword evidence="1" id="KW-0823">Tryptophan catabolism</keyword>
<evidence type="ECO:0000256" key="1">
    <source>
        <dbReference type="HAMAP-Rule" id="MF_01972"/>
    </source>
</evidence>
<dbReference type="InterPro" id="IPR037217">
    <property type="entry name" value="Trp/Indoleamine_2_3_dOase-like"/>
</dbReference>
<comment type="function">
    <text evidence="1">Heme-dependent dioxygenase that catalyzes the oxidative cleavage of the L-tryptophan (L-Trp) pyrrole ring and converts L-tryptophan to N-formyl-L-kynurenine. Catalyzes the oxidative cleavage of the indole moiety.</text>
</comment>
<reference evidence="2 3" key="1">
    <citation type="journal article" date="2014" name="Nature">
        <title>An environmental bacterial taxon with a large and distinct metabolic repertoire.</title>
        <authorList>
            <person name="Wilson M.C."/>
            <person name="Mori T."/>
            <person name="Ruckert C."/>
            <person name="Uria A.R."/>
            <person name="Helf M.J."/>
            <person name="Takada K."/>
            <person name="Gernert C."/>
            <person name="Steffens U.A."/>
            <person name="Heycke N."/>
            <person name="Schmitt S."/>
            <person name="Rinke C."/>
            <person name="Helfrich E.J."/>
            <person name="Brachmann A.O."/>
            <person name="Gurgui C."/>
            <person name="Wakimoto T."/>
            <person name="Kracht M."/>
            <person name="Crusemann M."/>
            <person name="Hentschel U."/>
            <person name="Abe I."/>
            <person name="Matsunaga S."/>
            <person name="Kalinowski J."/>
            <person name="Takeyama H."/>
            <person name="Piel J."/>
        </authorList>
    </citation>
    <scope>NUCLEOTIDE SEQUENCE [LARGE SCALE GENOMIC DNA]</scope>
    <source>
        <strain evidence="3">TSY1</strain>
    </source>
</reference>
<dbReference type="Proteomes" id="UP000019141">
    <property type="component" value="Unassembled WGS sequence"/>
</dbReference>
<keyword evidence="1" id="KW-0408">Iron</keyword>
<dbReference type="Gene3D" id="1.20.58.480">
    <property type="match status" value="1"/>
</dbReference>
<dbReference type="InterPro" id="IPR004981">
    <property type="entry name" value="Trp_2_3_dOase"/>
</dbReference>
<comment type="cofactor">
    <cofactor evidence="1">
        <name>heme</name>
        <dbReference type="ChEBI" id="CHEBI:30413"/>
    </cofactor>
    <text evidence="1">Binds 1 heme group per subunit.</text>
</comment>
<feature type="binding site" evidence="1">
    <location>
        <position position="320"/>
    </location>
    <ligand>
        <name>substrate</name>
    </ligand>
</feature>
<feature type="binding site" evidence="1">
    <location>
        <position position="110"/>
    </location>
    <ligand>
        <name>substrate</name>
    </ligand>
</feature>
<comment type="pathway">
    <text evidence="1">Amino-acid degradation; L-tryptophan degradation via kynurenine pathway; L-kynurenine from L-tryptophan: step 1/2.</text>
</comment>
<dbReference type="PANTHER" id="PTHR10138:SF0">
    <property type="entry name" value="TRYPTOPHAN 2,3-DIOXYGENASE"/>
    <property type="match status" value="1"/>
</dbReference>
<dbReference type="GO" id="GO:0020037">
    <property type="term" value="F:heme binding"/>
    <property type="evidence" value="ECO:0007669"/>
    <property type="project" value="UniProtKB-UniRule"/>
</dbReference>
<dbReference type="Gene3D" id="1.10.287.3810">
    <property type="match status" value="1"/>
</dbReference>
<dbReference type="GO" id="GO:0019442">
    <property type="term" value="P:L-tryptophan catabolic process to acetyl-CoA"/>
    <property type="evidence" value="ECO:0007669"/>
    <property type="project" value="TreeGrafter"/>
</dbReference>
<keyword evidence="1" id="KW-0349">Heme</keyword>
<gene>
    <name evidence="1" type="primary">kynA</name>
    <name evidence="2" type="ORF">ETSY1_16270</name>
</gene>
<organism evidence="2 3">
    <name type="scientific">Entotheonella factor</name>
    <dbReference type="NCBI Taxonomy" id="1429438"/>
    <lineage>
        <taxon>Bacteria</taxon>
        <taxon>Pseudomonadati</taxon>
        <taxon>Nitrospinota/Tectimicrobiota group</taxon>
        <taxon>Candidatus Tectimicrobiota</taxon>
        <taxon>Candidatus Entotheonellia</taxon>
        <taxon>Candidatus Entotheonellales</taxon>
        <taxon>Candidatus Entotheonellaceae</taxon>
        <taxon>Candidatus Entotheonella</taxon>
    </lineage>
</organism>
<dbReference type="Pfam" id="PF03301">
    <property type="entry name" value="Trp_dioxygenase"/>
    <property type="match status" value="1"/>
</dbReference>
<dbReference type="EC" id="1.13.11.11" evidence="1"/>
<dbReference type="EMBL" id="AZHW01000485">
    <property type="protein sequence ID" value="ETW99086.1"/>
    <property type="molecule type" value="Genomic_DNA"/>
</dbReference>
<keyword evidence="1" id="KW-0223">Dioxygenase</keyword>
<protein>
    <recommendedName>
        <fullName evidence="1">Tryptophan 2,3-dioxygenase</fullName>
        <shortName evidence="1">TDO</shortName>
        <ecNumber evidence="1">1.13.11.11</ecNumber>
    </recommendedName>
    <alternativeName>
        <fullName evidence="1">Tryptamin 2,3-dioxygenase</fullName>
    </alternativeName>
    <alternativeName>
        <fullName evidence="1">Tryptophan oxygenase</fullName>
        <shortName evidence="1">TO</shortName>
        <shortName evidence="1">TRPO</shortName>
    </alternativeName>
    <alternativeName>
        <fullName evidence="1">Tryptophan pyrrolase</fullName>
    </alternativeName>
    <alternativeName>
        <fullName evidence="1">Tryptophanase</fullName>
    </alternativeName>
</protein>
<dbReference type="UniPathway" id="UPA00333">
    <property type="reaction ID" value="UER00453"/>
</dbReference>
<dbReference type="GO" id="GO:0004833">
    <property type="term" value="F:L-tryptophan 2,3-dioxygenase activity"/>
    <property type="evidence" value="ECO:0007669"/>
    <property type="project" value="UniProtKB-UniRule"/>
</dbReference>
<evidence type="ECO:0000313" key="2">
    <source>
        <dbReference type="EMBL" id="ETW99086.1"/>
    </source>
</evidence>
<dbReference type="SUPFAM" id="SSF140959">
    <property type="entry name" value="Indolic compounds 2,3-dioxygenase-like"/>
    <property type="match status" value="1"/>
</dbReference>
<dbReference type="GO" id="GO:0046872">
    <property type="term" value="F:metal ion binding"/>
    <property type="evidence" value="ECO:0007669"/>
    <property type="project" value="UniProtKB-KW"/>
</dbReference>
<keyword evidence="1" id="KW-0479">Metal-binding</keyword>
<dbReference type="HAMAP" id="MF_01972">
    <property type="entry name" value="T23O"/>
    <property type="match status" value="1"/>
</dbReference>
<feature type="binding site" evidence="1">
    <location>
        <begin position="39"/>
        <end position="43"/>
    </location>
    <ligand>
        <name>substrate</name>
    </ligand>
</feature>
<dbReference type="PATRIC" id="fig|1429438.4.peg.3212"/>
<sequence>MTASKPVTYWDYLHLDDLLALQSGLEQDDAHISEDELHFIVVHQAFELWFKLILRELRLARDKMAAPFVEEETIPYVVHHLRRVVEIFRLATEQFRVMETLTPQDFLAFRNKLGTASGFQSLQMREIEAMMGLQENERAKFGHTDPAASIYHSVQQSPHALAMLQRLQQARQATSLRQALHTWLYRTPIQGSRPCDVNDAEVIQTFLEAYFSALQQQQAAQIDQLVADGGDRAAIDSRFEASLQTSRAFLAGEDIAEPERAQVCRIRAALLFIESYRDLPLLAWPRLLIDTVVETEELFILWRTRHARMVERVIGRRVGTGGSSGVDYLDETAKYRIFPELWAVRTLLLPRAALPGLQHAELYHFAAARNPS</sequence>
<dbReference type="PANTHER" id="PTHR10138">
    <property type="entry name" value="TRYPTOPHAN 2,3-DIOXYGENASE"/>
    <property type="match status" value="1"/>
</dbReference>
<comment type="caution">
    <text evidence="1">Lacks conserved residue(s) required for the propagation of feature annotation.</text>
</comment>
<proteinExistence type="inferred from homology"/>
<dbReference type="AlphaFoldDB" id="W4LNW1"/>
<keyword evidence="1" id="KW-0560">Oxidoreductase</keyword>
<comment type="similarity">
    <text evidence="1">Belongs to the tryptophan 2,3-dioxygenase family.</text>
</comment>
<keyword evidence="3" id="KW-1185">Reference proteome</keyword>
<comment type="subunit">
    <text evidence="1">Homotetramer.</text>
</comment>
<accession>W4LNW1</accession>